<evidence type="ECO:0000256" key="1">
    <source>
        <dbReference type="ARBA" id="ARBA00022729"/>
    </source>
</evidence>
<feature type="repeat" description="TPR" evidence="4">
    <location>
        <begin position="755"/>
        <end position="788"/>
    </location>
</feature>
<dbReference type="Pfam" id="PF13174">
    <property type="entry name" value="TPR_6"/>
    <property type="match status" value="2"/>
</dbReference>
<accession>A0A938BU06</accession>
<organism evidence="7 8">
    <name type="scientific">candidate division WOR-3 bacterium</name>
    <dbReference type="NCBI Taxonomy" id="2052148"/>
    <lineage>
        <taxon>Bacteria</taxon>
        <taxon>Bacteria division WOR-3</taxon>
    </lineage>
</organism>
<dbReference type="AlphaFoldDB" id="A0A938BU06"/>
<dbReference type="EMBL" id="VGIR01000091">
    <property type="protein sequence ID" value="MBM3332474.1"/>
    <property type="molecule type" value="Genomic_DNA"/>
</dbReference>
<feature type="repeat" description="TPR" evidence="4">
    <location>
        <begin position="572"/>
        <end position="605"/>
    </location>
</feature>
<comment type="caution">
    <text evidence="7">The sequence shown here is derived from an EMBL/GenBank/DDBJ whole genome shotgun (WGS) entry which is preliminary data.</text>
</comment>
<dbReference type="Pfam" id="PF13432">
    <property type="entry name" value="TPR_16"/>
    <property type="match status" value="2"/>
</dbReference>
<keyword evidence="3 4" id="KW-0802">TPR repeat</keyword>
<dbReference type="SUPFAM" id="SSF81901">
    <property type="entry name" value="HCP-like"/>
    <property type="match status" value="1"/>
</dbReference>
<dbReference type="InterPro" id="IPR019734">
    <property type="entry name" value="TPR_rpt"/>
</dbReference>
<dbReference type="PROSITE" id="PS50005">
    <property type="entry name" value="TPR"/>
    <property type="match status" value="3"/>
</dbReference>
<feature type="compositionally biased region" description="Basic and acidic residues" evidence="5">
    <location>
        <begin position="793"/>
        <end position="802"/>
    </location>
</feature>
<sequence length="846" mass="93882">MVQVLITVLLAGALSPEQSHQLAERYNVAQAAIGQRNYVKANTDLNALVRDFGSSEFGDEMRYALAETYFNLGQYDRAADIFNQLLGRPHHPYIKPEAMYGIAISEMMRGNFKQARITLEQLSKQQGYDTDDRTNFALGVLYYFLKNYDQAAAKLNGLKLPEAKFYLGKVYSATGKPLPALLQFRAVTDDVPNTSLAVMAHFAAGQALFINHDYDGAQAKFQFFADNFAYSPLADYARYFLGCAQIAQKQYASAIDNLTPLVSSDNSVLAAHANYFIGCADMALGQAQPAVERFQRVRANYSRTRVSGYADLQLSRAVLATADTAQALLGTSQLATMFKTGDLAGTGNYMSGVIYYQLGQYGSAARQFETILASHGGTGLREPACAMLLLCLSSSGQCDKGAALGAKYVTDYPTDSTEWRAKTLYFLAECFYFDRKYNEADDFYQQAYAHPASSDISVYARLGRCYSLYHLGRLNESVRGFRNLVNARLGDTAFTISAYLGYGYSLFNQKEYLKALDVFEPLQKTFPGEEMATVPAYFYAGYSYYQLGYYGQAVDAWSELINRFPADATRAPEAAFRSGDTYFKALEYDKAISMFNFVIERYPFSQFGPPSQALIAQCFYNRKQYLDAVREYQKFVDLYPADAQTPSVRRSLETSYYLAGQEDSAVMDDFLKRFPQSELAAEGQYNKGKLLFDAGAFVQAIAELQKVVVTSPGLPIAADAQLLSAEAYARMMSWREATQAYQKFLDYFPQHEQRAGAIFNLATAYFNSGAYEQSLRHFRTVVDSFPASEFAESARKNADISRKRLGAAEGEGEDAAEPGAPEARPPDPDADPAAPLPAPNKGDNQP</sequence>
<protein>
    <submittedName>
        <fullName evidence="7">Tetratricopeptide repeat protein</fullName>
    </submittedName>
</protein>
<evidence type="ECO:0000256" key="3">
    <source>
        <dbReference type="ARBA" id="ARBA00022803"/>
    </source>
</evidence>
<feature type="domain" description="Outer membrane lipoprotein BamD-like" evidence="6">
    <location>
        <begin position="572"/>
        <end position="670"/>
    </location>
</feature>
<evidence type="ECO:0000313" key="7">
    <source>
        <dbReference type="EMBL" id="MBM3332474.1"/>
    </source>
</evidence>
<reference evidence="7" key="1">
    <citation type="submission" date="2019-03" db="EMBL/GenBank/DDBJ databases">
        <title>Lake Tanganyika Metagenome-Assembled Genomes (MAGs).</title>
        <authorList>
            <person name="Tran P."/>
        </authorList>
    </citation>
    <scope>NUCLEOTIDE SEQUENCE</scope>
    <source>
        <strain evidence="7">K_DeepCast_150m_m2_040</strain>
    </source>
</reference>
<dbReference type="Gene3D" id="1.25.40.10">
    <property type="entry name" value="Tetratricopeptide repeat domain"/>
    <property type="match status" value="6"/>
</dbReference>
<evidence type="ECO:0000259" key="6">
    <source>
        <dbReference type="Pfam" id="PF13525"/>
    </source>
</evidence>
<feature type="region of interest" description="Disordered" evidence="5">
    <location>
        <begin position="793"/>
        <end position="846"/>
    </location>
</feature>
<dbReference type="InterPro" id="IPR051012">
    <property type="entry name" value="CellSynth/LPSAsmb/PSIAsmb"/>
</dbReference>
<feature type="domain" description="Outer membrane lipoprotein BamD-like" evidence="6">
    <location>
        <begin position="684"/>
        <end position="809"/>
    </location>
</feature>
<dbReference type="SUPFAM" id="SSF48452">
    <property type="entry name" value="TPR-like"/>
    <property type="match status" value="3"/>
</dbReference>
<keyword evidence="2" id="KW-0677">Repeat</keyword>
<dbReference type="SMART" id="SM00028">
    <property type="entry name" value="TPR"/>
    <property type="match status" value="11"/>
</dbReference>
<evidence type="ECO:0000313" key="8">
    <source>
        <dbReference type="Proteomes" id="UP000779900"/>
    </source>
</evidence>
<dbReference type="Proteomes" id="UP000779900">
    <property type="component" value="Unassembled WGS sequence"/>
</dbReference>
<keyword evidence="1" id="KW-0732">Signal</keyword>
<feature type="repeat" description="TPR" evidence="4">
    <location>
        <begin position="534"/>
        <end position="567"/>
    </location>
</feature>
<dbReference type="PANTHER" id="PTHR45586">
    <property type="entry name" value="TPR REPEAT-CONTAINING PROTEIN PA4667"/>
    <property type="match status" value="1"/>
</dbReference>
<dbReference type="InterPro" id="IPR011990">
    <property type="entry name" value="TPR-like_helical_dom_sf"/>
</dbReference>
<evidence type="ECO:0000256" key="2">
    <source>
        <dbReference type="ARBA" id="ARBA00022737"/>
    </source>
</evidence>
<evidence type="ECO:0000256" key="4">
    <source>
        <dbReference type="PROSITE-ProRule" id="PRU00339"/>
    </source>
</evidence>
<dbReference type="InterPro" id="IPR039565">
    <property type="entry name" value="BamD-like"/>
</dbReference>
<proteinExistence type="predicted"/>
<dbReference type="Pfam" id="PF13525">
    <property type="entry name" value="YfiO"/>
    <property type="match status" value="2"/>
</dbReference>
<name>A0A938BU06_UNCW3</name>
<evidence type="ECO:0000256" key="5">
    <source>
        <dbReference type="SAM" id="MobiDB-lite"/>
    </source>
</evidence>
<dbReference type="PANTHER" id="PTHR45586:SF1">
    <property type="entry name" value="LIPOPOLYSACCHARIDE ASSEMBLY PROTEIN B"/>
    <property type="match status" value="1"/>
</dbReference>
<gene>
    <name evidence="7" type="ORF">FJY68_11615</name>
</gene>